<accession>A0ABR3YHL9</accession>
<gene>
    <name evidence="2" type="ORF">Cpir12675_006481</name>
</gene>
<evidence type="ECO:0000313" key="3">
    <source>
        <dbReference type="Proteomes" id="UP001583280"/>
    </source>
</evidence>
<keyword evidence="3" id="KW-1185">Reference proteome</keyword>
<reference evidence="2 3" key="1">
    <citation type="journal article" date="2024" name="IMA Fungus">
        <title>IMA Genome - F19 : A genome assembly and annotation guide to empower mycologists, including annotated draft genome sequences of Ceratocystis pirilliformis, Diaporthe australafricana, Fusarium ophioides, Paecilomyces lecythidis, and Sporothrix stenoceras.</title>
        <authorList>
            <person name="Aylward J."/>
            <person name="Wilson A.M."/>
            <person name="Visagie C.M."/>
            <person name="Spraker J."/>
            <person name="Barnes I."/>
            <person name="Buitendag C."/>
            <person name="Ceriani C."/>
            <person name="Del Mar Angel L."/>
            <person name="du Plessis D."/>
            <person name="Fuchs T."/>
            <person name="Gasser K."/>
            <person name="Kramer D."/>
            <person name="Li W."/>
            <person name="Munsamy K."/>
            <person name="Piso A."/>
            <person name="Price J.L."/>
            <person name="Sonnekus B."/>
            <person name="Thomas C."/>
            <person name="van der Nest A."/>
            <person name="van Dijk A."/>
            <person name="van Heerden A."/>
            <person name="van Vuuren N."/>
            <person name="Yilmaz N."/>
            <person name="Duong T.A."/>
            <person name="van der Merwe N.A."/>
            <person name="Wingfield M.J."/>
            <person name="Wingfield B.D."/>
        </authorList>
    </citation>
    <scope>NUCLEOTIDE SEQUENCE [LARGE SCALE GENOMIC DNA]</scope>
    <source>
        <strain evidence="2 3">CMW 12675</strain>
    </source>
</reference>
<organism evidence="2 3">
    <name type="scientific">Ceratocystis pirilliformis</name>
    <dbReference type="NCBI Taxonomy" id="259994"/>
    <lineage>
        <taxon>Eukaryota</taxon>
        <taxon>Fungi</taxon>
        <taxon>Dikarya</taxon>
        <taxon>Ascomycota</taxon>
        <taxon>Pezizomycotina</taxon>
        <taxon>Sordariomycetes</taxon>
        <taxon>Hypocreomycetidae</taxon>
        <taxon>Microascales</taxon>
        <taxon>Ceratocystidaceae</taxon>
        <taxon>Ceratocystis</taxon>
    </lineage>
</organism>
<dbReference type="Proteomes" id="UP001583280">
    <property type="component" value="Unassembled WGS sequence"/>
</dbReference>
<feature type="compositionally biased region" description="Polar residues" evidence="1">
    <location>
        <begin position="171"/>
        <end position="192"/>
    </location>
</feature>
<protein>
    <submittedName>
        <fullName evidence="2">Uncharacterized protein</fullName>
    </submittedName>
</protein>
<name>A0ABR3YHL9_9PEZI</name>
<evidence type="ECO:0000313" key="2">
    <source>
        <dbReference type="EMBL" id="KAL1887624.1"/>
    </source>
</evidence>
<comment type="caution">
    <text evidence="2">The sequence shown here is derived from an EMBL/GenBank/DDBJ whole genome shotgun (WGS) entry which is preliminary data.</text>
</comment>
<sequence length="192" mass="21478">MKNWQDHDDSLEKAARGTIQVIQEAFDATTPQKEVTGSGYKWWNESCHGKKRDVTETRRTLRSLLQMVKAGATNLDTELDTARLHHTEAKKDLAKAISKPSKEFYQDLIANMTSLDTVQKAAKWLNLPQKTRSQAMMVDGVPHTSTQDKIRALREIHLTGSGLPDLDRPQVQANTGGMWQPVSSTRVPSGNL</sequence>
<evidence type="ECO:0000256" key="1">
    <source>
        <dbReference type="SAM" id="MobiDB-lite"/>
    </source>
</evidence>
<dbReference type="EMBL" id="JAWDJO010000307">
    <property type="protein sequence ID" value="KAL1887624.1"/>
    <property type="molecule type" value="Genomic_DNA"/>
</dbReference>
<feature type="region of interest" description="Disordered" evidence="1">
    <location>
        <begin position="161"/>
        <end position="192"/>
    </location>
</feature>
<proteinExistence type="predicted"/>